<dbReference type="InterPro" id="IPR002035">
    <property type="entry name" value="VWF_A"/>
</dbReference>
<dbReference type="Proteomes" id="UP001596109">
    <property type="component" value="Unassembled WGS sequence"/>
</dbReference>
<dbReference type="PANTHER" id="PTHR36846:SF1">
    <property type="entry name" value="PROTEIN VIAA"/>
    <property type="match status" value="1"/>
</dbReference>
<dbReference type="InterPro" id="IPR036465">
    <property type="entry name" value="vWFA_dom_sf"/>
</dbReference>
<feature type="compositionally biased region" description="Polar residues" evidence="1">
    <location>
        <begin position="136"/>
        <end position="158"/>
    </location>
</feature>
<comment type="caution">
    <text evidence="3">The sequence shown here is derived from an EMBL/GenBank/DDBJ whole genome shotgun (WGS) entry which is preliminary data.</text>
</comment>
<organism evidence="3 4">
    <name type="scientific">Sporosarcina soli</name>
    <dbReference type="NCBI Taxonomy" id="334736"/>
    <lineage>
        <taxon>Bacteria</taxon>
        <taxon>Bacillati</taxon>
        <taxon>Bacillota</taxon>
        <taxon>Bacilli</taxon>
        <taxon>Bacillales</taxon>
        <taxon>Caryophanaceae</taxon>
        <taxon>Sporosarcina</taxon>
    </lineage>
</organism>
<proteinExistence type="predicted"/>
<evidence type="ECO:0000259" key="2">
    <source>
        <dbReference type="Pfam" id="PF13519"/>
    </source>
</evidence>
<protein>
    <submittedName>
        <fullName evidence="3">VWA domain-containing protein</fullName>
    </submittedName>
</protein>
<feature type="domain" description="VWFA" evidence="2">
    <location>
        <begin position="321"/>
        <end position="422"/>
    </location>
</feature>
<evidence type="ECO:0000313" key="3">
    <source>
        <dbReference type="EMBL" id="MFC5591593.1"/>
    </source>
</evidence>
<accession>A0ABW0TRW7</accession>
<name>A0ABW0TRW7_9BACL</name>
<dbReference type="Pfam" id="PF13519">
    <property type="entry name" value="VWA_2"/>
    <property type="match status" value="1"/>
</dbReference>
<gene>
    <name evidence="3" type="ORF">ACFPRA_22160</name>
</gene>
<dbReference type="EMBL" id="JBHSNO010000016">
    <property type="protein sequence ID" value="MFC5591593.1"/>
    <property type="molecule type" value="Genomic_DNA"/>
</dbReference>
<keyword evidence="4" id="KW-1185">Reference proteome</keyword>
<dbReference type="Gene3D" id="3.40.50.410">
    <property type="entry name" value="von Willebrand factor, type A domain"/>
    <property type="match status" value="1"/>
</dbReference>
<feature type="region of interest" description="Disordered" evidence="1">
    <location>
        <begin position="134"/>
        <end position="158"/>
    </location>
</feature>
<dbReference type="SUPFAM" id="SSF53300">
    <property type="entry name" value="vWA-like"/>
    <property type="match status" value="1"/>
</dbReference>
<sequence length="480" mass="54357">MGVSKIQNKNCSVLNADTFDKRRFNEIYEMSQGLQKISDEGELPTFEPLLGDIWASLYKMKPKMTEEDVPEDLQVNKSLMEKIMTDDSFENYRSFTRLDDLSSAIGTVKFGEKTNQWLAEQKERDEELQKKMQEIQAMQRQLQKQEQQDGAGNGDEQLNTDLTQAMADLNGQLEQTLQSNSHSFSTAMAQAMQETKQVKDGLKSLLGGTGAGSGDAELKKVPLRDQISLAEKIASDKKMKEIAEWAGRFKQVARKKQKTKYNEAMERSGVTIGNDIERLLPMELGLYTHPTTKNDFLHRFVEDQTMMYEQKGQEVLGKGPIILCLDQSGSMRNLDTQSKGFTLALMSIARRKRRDFCLILFSTRTQVFKYEKGKIKSSDMVDLAQTFLSGGTDFALPLSKSLSIINESRFKQADVVFVTDGEDRLRDSFLEDFNKKKKEKAFNVLSIIIGSSTNTVEQFSDKVVMVKDFVDKGSHAAFKI</sequence>
<evidence type="ECO:0000313" key="4">
    <source>
        <dbReference type="Proteomes" id="UP001596109"/>
    </source>
</evidence>
<dbReference type="RefSeq" id="WP_381439569.1">
    <property type="nucleotide sequence ID" value="NZ_JBHSNO010000016.1"/>
</dbReference>
<dbReference type="PANTHER" id="PTHR36846">
    <property type="entry name" value="PROTEIN VIAA"/>
    <property type="match status" value="1"/>
</dbReference>
<evidence type="ECO:0000256" key="1">
    <source>
        <dbReference type="SAM" id="MobiDB-lite"/>
    </source>
</evidence>
<reference evidence="4" key="1">
    <citation type="journal article" date="2019" name="Int. J. Syst. Evol. Microbiol.">
        <title>The Global Catalogue of Microorganisms (GCM) 10K type strain sequencing project: providing services to taxonomists for standard genome sequencing and annotation.</title>
        <authorList>
            <consortium name="The Broad Institute Genomics Platform"/>
            <consortium name="The Broad Institute Genome Sequencing Center for Infectious Disease"/>
            <person name="Wu L."/>
            <person name="Ma J."/>
        </authorList>
    </citation>
    <scope>NUCLEOTIDE SEQUENCE [LARGE SCALE GENOMIC DNA]</scope>
    <source>
        <strain evidence="4">CGMCC 4.1434</strain>
    </source>
</reference>